<comment type="caution">
    <text evidence="1">The sequence shown here is derived from an EMBL/GenBank/DDBJ whole genome shotgun (WGS) entry which is preliminary data.</text>
</comment>
<gene>
    <name evidence="1" type="ORF">KI387_019985</name>
</gene>
<sequence>MRSFVLAVRSNIVIVGEEDEKEEHGHRISVLCSGWDSELHRFFPPRKWSIPLSGLSTTQSSLFLPLMSSHLIRLNLVTGNTTVVAAESVATYENGEIEPYILLAGSSSLAMALLDISRHKFTIVAQLEYHREDSSPKIECLLTNGPTAIASLPGKIFVMYPHHVRDSHHDKNENKTVEPLWNAYVLNIDEVHLGADVRLLFAHDGNTACTPEAVLGIRNVSKDIISHQQ</sequence>
<reference evidence="1 2" key="1">
    <citation type="journal article" date="2021" name="Nat. Plants">
        <title>The Taxus genome provides insights into paclitaxel biosynthesis.</title>
        <authorList>
            <person name="Xiong X."/>
            <person name="Gou J."/>
            <person name="Liao Q."/>
            <person name="Li Y."/>
            <person name="Zhou Q."/>
            <person name="Bi G."/>
            <person name="Li C."/>
            <person name="Du R."/>
            <person name="Wang X."/>
            <person name="Sun T."/>
            <person name="Guo L."/>
            <person name="Liang H."/>
            <person name="Lu P."/>
            <person name="Wu Y."/>
            <person name="Zhang Z."/>
            <person name="Ro D.K."/>
            <person name="Shang Y."/>
            <person name="Huang S."/>
            <person name="Yan J."/>
        </authorList>
    </citation>
    <scope>NUCLEOTIDE SEQUENCE [LARGE SCALE GENOMIC DNA]</scope>
    <source>
        <strain evidence="1">Ta-2019</strain>
    </source>
</reference>
<accession>A0AA38LBW6</accession>
<feature type="non-terminal residue" evidence="1">
    <location>
        <position position="229"/>
    </location>
</feature>
<evidence type="ECO:0000313" key="1">
    <source>
        <dbReference type="EMBL" id="KAH9318216.1"/>
    </source>
</evidence>
<dbReference type="AlphaFoldDB" id="A0AA38LBW6"/>
<keyword evidence="2" id="KW-1185">Reference proteome</keyword>
<proteinExistence type="predicted"/>
<dbReference type="EMBL" id="JAHRHJ020000004">
    <property type="protein sequence ID" value="KAH9318216.1"/>
    <property type="molecule type" value="Genomic_DNA"/>
</dbReference>
<name>A0AA38LBW6_TAXCH</name>
<protein>
    <submittedName>
        <fullName evidence="1">Uncharacterized protein</fullName>
    </submittedName>
</protein>
<dbReference type="Proteomes" id="UP000824469">
    <property type="component" value="Unassembled WGS sequence"/>
</dbReference>
<evidence type="ECO:0000313" key="2">
    <source>
        <dbReference type="Proteomes" id="UP000824469"/>
    </source>
</evidence>
<organism evidence="1 2">
    <name type="scientific">Taxus chinensis</name>
    <name type="common">Chinese yew</name>
    <name type="synonym">Taxus wallichiana var. chinensis</name>
    <dbReference type="NCBI Taxonomy" id="29808"/>
    <lineage>
        <taxon>Eukaryota</taxon>
        <taxon>Viridiplantae</taxon>
        <taxon>Streptophyta</taxon>
        <taxon>Embryophyta</taxon>
        <taxon>Tracheophyta</taxon>
        <taxon>Spermatophyta</taxon>
        <taxon>Pinopsida</taxon>
        <taxon>Pinidae</taxon>
        <taxon>Conifers II</taxon>
        <taxon>Cupressales</taxon>
        <taxon>Taxaceae</taxon>
        <taxon>Taxus</taxon>
    </lineage>
</organism>